<reference evidence="1" key="1">
    <citation type="submission" date="2022-06" db="EMBL/GenBank/DDBJ databases">
        <authorList>
            <consortium name="SYNGENTA / RWTH Aachen University"/>
        </authorList>
    </citation>
    <scope>NUCLEOTIDE SEQUENCE</scope>
</reference>
<accession>A0AAV0B0Y3</accession>
<evidence type="ECO:0000313" key="1">
    <source>
        <dbReference type="EMBL" id="CAH7675720.1"/>
    </source>
</evidence>
<dbReference type="EMBL" id="CALTRL010002414">
    <property type="protein sequence ID" value="CAH7675720.1"/>
    <property type="molecule type" value="Genomic_DNA"/>
</dbReference>
<name>A0AAV0B0Y3_PHAPC</name>
<proteinExistence type="predicted"/>
<sequence>MMNNLETSELLYNSNRSSKNLIYSINGDTNPIFAESVTSQEDFSDDERVCNQGISHPNQKQLNQHLLRSKTMDHYQSDNNLSSSDSYFHLPVIGPDDSEDQGQDVLVEKIQLTDQDLTSPNMNDDLSCIKAGEDLQSRLTHSYPPQVPLQRILTQLAQLSSGVLSTGHSPPLPHISLL</sequence>
<comment type="caution">
    <text evidence="1">The sequence shown here is derived from an EMBL/GenBank/DDBJ whole genome shotgun (WGS) entry which is preliminary data.</text>
</comment>
<gene>
    <name evidence="1" type="ORF">PPACK8108_LOCUS10752</name>
</gene>
<dbReference type="Proteomes" id="UP001153365">
    <property type="component" value="Unassembled WGS sequence"/>
</dbReference>
<keyword evidence="2" id="KW-1185">Reference proteome</keyword>
<organism evidence="1 2">
    <name type="scientific">Phakopsora pachyrhizi</name>
    <name type="common">Asian soybean rust disease fungus</name>
    <dbReference type="NCBI Taxonomy" id="170000"/>
    <lineage>
        <taxon>Eukaryota</taxon>
        <taxon>Fungi</taxon>
        <taxon>Dikarya</taxon>
        <taxon>Basidiomycota</taxon>
        <taxon>Pucciniomycotina</taxon>
        <taxon>Pucciniomycetes</taxon>
        <taxon>Pucciniales</taxon>
        <taxon>Phakopsoraceae</taxon>
        <taxon>Phakopsora</taxon>
    </lineage>
</organism>
<dbReference type="AlphaFoldDB" id="A0AAV0B0Y3"/>
<protein>
    <submittedName>
        <fullName evidence="1">Uncharacterized protein</fullName>
    </submittedName>
</protein>
<evidence type="ECO:0000313" key="2">
    <source>
        <dbReference type="Proteomes" id="UP001153365"/>
    </source>
</evidence>